<dbReference type="EMBL" id="JAKNAX010000058">
    <property type="protein sequence ID" value="MDE1347879.1"/>
    <property type="molecule type" value="Genomic_DNA"/>
</dbReference>
<dbReference type="AlphaFoldDB" id="A0A9X4IY60"/>
<organism evidence="2 3">
    <name type="scientific">Vibrio aestuarianus</name>
    <dbReference type="NCBI Taxonomy" id="28171"/>
    <lineage>
        <taxon>Bacteria</taxon>
        <taxon>Pseudomonadati</taxon>
        <taxon>Pseudomonadota</taxon>
        <taxon>Gammaproteobacteria</taxon>
        <taxon>Vibrionales</taxon>
        <taxon>Vibrionaceae</taxon>
        <taxon>Vibrio</taxon>
    </lineage>
</organism>
<reference evidence="2" key="1">
    <citation type="submission" date="2022-02" db="EMBL/GenBank/DDBJ databases">
        <title>Emergence and expansion in Europe of a Vibrio aestuarianus clonal complex pathogenic for oysters.</title>
        <authorList>
            <person name="Mesnil A."/>
            <person name="Travers M.-A."/>
        </authorList>
    </citation>
    <scope>NUCLEOTIDE SEQUENCE</scope>
    <source>
        <strain evidence="2">19_064_15T1</strain>
    </source>
</reference>
<evidence type="ECO:0000256" key="1">
    <source>
        <dbReference type="SAM" id="Coils"/>
    </source>
</evidence>
<dbReference type="RefSeq" id="WP_274676259.1">
    <property type="nucleotide sequence ID" value="NZ_JAKNAX010000058.1"/>
</dbReference>
<comment type="caution">
    <text evidence="2">The sequence shown here is derived from an EMBL/GenBank/DDBJ whole genome shotgun (WGS) entry which is preliminary data.</text>
</comment>
<feature type="coiled-coil region" evidence="1">
    <location>
        <begin position="109"/>
        <end position="185"/>
    </location>
</feature>
<evidence type="ECO:0000313" key="3">
    <source>
        <dbReference type="Proteomes" id="UP001140978"/>
    </source>
</evidence>
<evidence type="ECO:0000313" key="2">
    <source>
        <dbReference type="EMBL" id="MDE1347879.1"/>
    </source>
</evidence>
<gene>
    <name evidence="2" type="ORF">L9X51_15790</name>
</gene>
<accession>A0A9X4IY60</accession>
<keyword evidence="1" id="KW-0175">Coiled coil</keyword>
<dbReference type="Proteomes" id="UP001140978">
    <property type="component" value="Unassembled WGS sequence"/>
</dbReference>
<proteinExistence type="predicted"/>
<protein>
    <submittedName>
        <fullName evidence="2">Uncharacterized protein</fullName>
    </submittedName>
</protein>
<sequence>MMSRLLNYEKKRSISTEEPDWLINATPLQKKLYLEAKKQFETKKATIESGQLSEGKDRKIVASAVADAANCDKSYISKRKNPDLHKWIEDRSEELLALAQSKRQSNIARRKTAEEVRKENEQLKQHNLAERNLDYVALAEALLGNTLIEAYKNVSAELAELRHENQSQQNQIAELRETNRQLMKSINVSNKSN</sequence>
<name>A0A9X4IY60_9VIBR</name>